<evidence type="ECO:0000256" key="3">
    <source>
        <dbReference type="ARBA" id="ARBA00022692"/>
    </source>
</evidence>
<sequence length="102" mass="10610">MPLDLLGLAFATFVALGGAIGYLKSNSVASLVSGLVFGALISLSAQLAAGNAKNYNLAPAAVCLVLFLVMGSRFMNSKKLMPAGMVAAASLFMTIRYALRFF</sequence>
<dbReference type="Proteomes" id="UP001151518">
    <property type="component" value="Unassembled WGS sequence"/>
</dbReference>
<evidence type="ECO:0000256" key="1">
    <source>
        <dbReference type="ARBA" id="ARBA00004370"/>
    </source>
</evidence>
<name>A0A9W8GAK2_9FUNG</name>
<dbReference type="AlphaFoldDB" id="A0A9W8GAK2"/>
<dbReference type="GO" id="GO:0031966">
    <property type="term" value="C:mitochondrial membrane"/>
    <property type="evidence" value="ECO:0007669"/>
    <property type="project" value="TreeGrafter"/>
</dbReference>
<feature type="transmembrane region" description="Helical" evidence="6">
    <location>
        <begin position="80"/>
        <end position="99"/>
    </location>
</feature>
<dbReference type="PANTHER" id="PTHR12668:SF43">
    <property type="entry name" value="TRANSMEMBRANE PROTEIN 14 HOMOLOG"/>
    <property type="match status" value="1"/>
</dbReference>
<keyword evidence="3 6" id="KW-0812">Transmembrane</keyword>
<comment type="caution">
    <text evidence="7">The sequence shown here is derived from an EMBL/GenBank/DDBJ whole genome shotgun (WGS) entry which is preliminary data.</text>
</comment>
<gene>
    <name evidence="7" type="primary">TMEM14C</name>
    <name evidence="7" type="ORF">GGI25_002498</name>
</gene>
<dbReference type="Pfam" id="PF03647">
    <property type="entry name" value="Tmemb_14"/>
    <property type="match status" value="1"/>
</dbReference>
<evidence type="ECO:0000256" key="2">
    <source>
        <dbReference type="ARBA" id="ARBA00007590"/>
    </source>
</evidence>
<protein>
    <submittedName>
        <fullName evidence="7">Transmembrane protein 14C</fullName>
    </submittedName>
</protein>
<dbReference type="InterPro" id="IPR005349">
    <property type="entry name" value="TMEM14"/>
</dbReference>
<proteinExistence type="inferred from homology"/>
<dbReference type="InterPro" id="IPR044890">
    <property type="entry name" value="TMEM14_sf"/>
</dbReference>
<comment type="similarity">
    <text evidence="2">Belongs to the TMEM14 family.</text>
</comment>
<accession>A0A9W8GAK2</accession>
<reference evidence="7" key="1">
    <citation type="submission" date="2022-07" db="EMBL/GenBank/DDBJ databases">
        <title>Phylogenomic reconstructions and comparative analyses of Kickxellomycotina fungi.</title>
        <authorList>
            <person name="Reynolds N.K."/>
            <person name="Stajich J.E."/>
            <person name="Barry K."/>
            <person name="Grigoriev I.V."/>
            <person name="Crous P."/>
            <person name="Smith M.E."/>
        </authorList>
    </citation>
    <scope>NUCLEOTIDE SEQUENCE</scope>
    <source>
        <strain evidence="7">NRRL 3115</strain>
    </source>
</reference>
<feature type="transmembrane region" description="Helical" evidence="6">
    <location>
        <begin position="31"/>
        <end position="49"/>
    </location>
</feature>
<keyword evidence="5 6" id="KW-0472">Membrane</keyword>
<dbReference type="Gene3D" id="1.10.10.1740">
    <property type="entry name" value="Transmembrane protein 14-like"/>
    <property type="match status" value="1"/>
</dbReference>
<organism evidence="7 8">
    <name type="scientific">Coemansia spiralis</name>
    <dbReference type="NCBI Taxonomy" id="417178"/>
    <lineage>
        <taxon>Eukaryota</taxon>
        <taxon>Fungi</taxon>
        <taxon>Fungi incertae sedis</taxon>
        <taxon>Zoopagomycota</taxon>
        <taxon>Kickxellomycotina</taxon>
        <taxon>Kickxellomycetes</taxon>
        <taxon>Kickxellales</taxon>
        <taxon>Kickxellaceae</taxon>
        <taxon>Coemansia</taxon>
    </lineage>
</organism>
<comment type="subcellular location">
    <subcellularLocation>
        <location evidence="1">Membrane</location>
    </subcellularLocation>
</comment>
<dbReference type="GO" id="GO:0070453">
    <property type="term" value="P:regulation of heme biosynthetic process"/>
    <property type="evidence" value="ECO:0007669"/>
    <property type="project" value="TreeGrafter"/>
</dbReference>
<dbReference type="PANTHER" id="PTHR12668">
    <property type="entry name" value="TRANSMEMBRANE PROTEIN 14, 15"/>
    <property type="match status" value="1"/>
</dbReference>
<dbReference type="OrthoDB" id="5620at2759"/>
<dbReference type="EMBL" id="JANBTW010000022">
    <property type="protein sequence ID" value="KAJ2678326.1"/>
    <property type="molecule type" value="Genomic_DNA"/>
</dbReference>
<evidence type="ECO:0000256" key="6">
    <source>
        <dbReference type="SAM" id="Phobius"/>
    </source>
</evidence>
<evidence type="ECO:0000256" key="4">
    <source>
        <dbReference type="ARBA" id="ARBA00022989"/>
    </source>
</evidence>
<evidence type="ECO:0000256" key="5">
    <source>
        <dbReference type="ARBA" id="ARBA00023136"/>
    </source>
</evidence>
<evidence type="ECO:0000313" key="8">
    <source>
        <dbReference type="Proteomes" id="UP001151518"/>
    </source>
</evidence>
<keyword evidence="4 6" id="KW-1133">Transmembrane helix</keyword>
<feature type="transmembrane region" description="Helical" evidence="6">
    <location>
        <begin position="56"/>
        <end position="74"/>
    </location>
</feature>
<evidence type="ECO:0000313" key="7">
    <source>
        <dbReference type="EMBL" id="KAJ2678326.1"/>
    </source>
</evidence>